<feature type="coiled-coil region" evidence="1">
    <location>
        <begin position="17"/>
        <end position="44"/>
    </location>
</feature>
<evidence type="ECO:0000313" key="2">
    <source>
        <dbReference type="EMBL" id="KAF5894216.1"/>
    </source>
</evidence>
<protein>
    <submittedName>
        <fullName evidence="2">Uncharacterized protein</fullName>
    </submittedName>
</protein>
<keyword evidence="3" id="KW-1185">Reference proteome</keyword>
<dbReference type="Proteomes" id="UP000727407">
    <property type="component" value="Unassembled WGS sequence"/>
</dbReference>
<evidence type="ECO:0000256" key="1">
    <source>
        <dbReference type="SAM" id="Coils"/>
    </source>
</evidence>
<dbReference type="AlphaFoldDB" id="A0A8J4TXU7"/>
<dbReference type="OrthoDB" id="10072345at2759"/>
<reference evidence="2" key="1">
    <citation type="submission" date="2020-07" db="EMBL/GenBank/DDBJ databases">
        <title>Clarias magur genome sequencing, assembly and annotation.</title>
        <authorList>
            <person name="Kushwaha B."/>
            <person name="Kumar R."/>
            <person name="Das P."/>
            <person name="Joshi C.G."/>
            <person name="Kumar D."/>
            <person name="Nagpure N.S."/>
            <person name="Pandey M."/>
            <person name="Agarwal S."/>
            <person name="Srivastava S."/>
            <person name="Singh M."/>
            <person name="Sahoo L."/>
            <person name="Jayasankar P."/>
            <person name="Meher P.K."/>
            <person name="Koringa P.G."/>
            <person name="Iquebal M.A."/>
            <person name="Das S.P."/>
            <person name="Bit A."/>
            <person name="Patnaik S."/>
            <person name="Patel N."/>
            <person name="Shah T.M."/>
            <person name="Hinsu A."/>
            <person name="Jena J.K."/>
        </authorList>
    </citation>
    <scope>NUCLEOTIDE SEQUENCE</scope>
    <source>
        <strain evidence="2">CIFAMagur01</strain>
        <tissue evidence="2">Testis</tissue>
    </source>
</reference>
<evidence type="ECO:0000313" key="3">
    <source>
        <dbReference type="Proteomes" id="UP000727407"/>
    </source>
</evidence>
<proteinExistence type="predicted"/>
<comment type="caution">
    <text evidence="2">The sequence shown here is derived from an EMBL/GenBank/DDBJ whole genome shotgun (WGS) entry which is preliminary data.</text>
</comment>
<feature type="non-terminal residue" evidence="2">
    <location>
        <position position="56"/>
    </location>
</feature>
<accession>A0A8J4TXU7</accession>
<keyword evidence="1" id="KW-0175">Coiled coil</keyword>
<organism evidence="2 3">
    <name type="scientific">Clarias magur</name>
    <name type="common">Asian catfish</name>
    <name type="synonym">Macropteronotus magur</name>
    <dbReference type="NCBI Taxonomy" id="1594786"/>
    <lineage>
        <taxon>Eukaryota</taxon>
        <taxon>Metazoa</taxon>
        <taxon>Chordata</taxon>
        <taxon>Craniata</taxon>
        <taxon>Vertebrata</taxon>
        <taxon>Euteleostomi</taxon>
        <taxon>Actinopterygii</taxon>
        <taxon>Neopterygii</taxon>
        <taxon>Teleostei</taxon>
        <taxon>Ostariophysi</taxon>
        <taxon>Siluriformes</taxon>
        <taxon>Clariidae</taxon>
        <taxon>Clarias</taxon>
    </lineage>
</organism>
<name>A0A8J4TXU7_CLAMG</name>
<sequence>MSVVSLLLSAGEDTLELHSMDLEMETLRKQIRDLQVKLAQLRQQKAARIVMDRHSP</sequence>
<dbReference type="EMBL" id="QNUK01000385">
    <property type="protein sequence ID" value="KAF5894216.1"/>
    <property type="molecule type" value="Genomic_DNA"/>
</dbReference>
<gene>
    <name evidence="2" type="ORF">DAT39_016088</name>
</gene>